<keyword evidence="1 3" id="KW-0597">Phosphoprotein</keyword>
<evidence type="ECO:0000256" key="2">
    <source>
        <dbReference type="ARBA" id="ARBA00023125"/>
    </source>
</evidence>
<name>A0ABY9M5J3_9BURK</name>
<proteinExistence type="predicted"/>
<dbReference type="InterPro" id="IPR001789">
    <property type="entry name" value="Sig_transdc_resp-reg_receiver"/>
</dbReference>
<dbReference type="InterPro" id="IPR039420">
    <property type="entry name" value="WalR-like"/>
</dbReference>
<dbReference type="Pfam" id="PF00072">
    <property type="entry name" value="Response_reg"/>
    <property type="match status" value="1"/>
</dbReference>
<dbReference type="InterPro" id="IPR036388">
    <property type="entry name" value="WH-like_DNA-bd_sf"/>
</dbReference>
<dbReference type="CDD" id="cd06170">
    <property type="entry name" value="LuxR_C_like"/>
    <property type="match status" value="1"/>
</dbReference>
<dbReference type="Gene3D" id="1.10.10.10">
    <property type="entry name" value="Winged helix-like DNA-binding domain superfamily/Winged helix DNA-binding domain"/>
    <property type="match status" value="1"/>
</dbReference>
<feature type="modified residue" description="4-aspartylphosphate" evidence="3">
    <location>
        <position position="62"/>
    </location>
</feature>
<dbReference type="PROSITE" id="PS00622">
    <property type="entry name" value="HTH_LUXR_1"/>
    <property type="match status" value="1"/>
</dbReference>
<feature type="domain" description="HTH luxR-type" evidence="4">
    <location>
        <begin position="155"/>
        <end position="220"/>
    </location>
</feature>
<keyword evidence="7" id="KW-1185">Reference proteome</keyword>
<sequence>MSMISTGQEIRIILADDHPIVSLALASSLSKIPGFNVVATAKSGLELISAIQDHSCDLIVTDFTMQADTADEDGLRLIQRLKRLYPAIPVVVFTMLTNSGILSELRQQGVAGVVGKNESTDVLVAVCLRALSETGTALSPGISKRLSHSDVTMGSAPQPKGLSPKELEVVRLFALGLSVTEIARRLNRSVATIGRQKQSAMRKLNIESNAELLRYADEQGFA</sequence>
<dbReference type="EMBL" id="CP132976">
    <property type="protein sequence ID" value="WMD22090.1"/>
    <property type="molecule type" value="Genomic_DNA"/>
</dbReference>
<evidence type="ECO:0000256" key="3">
    <source>
        <dbReference type="PROSITE-ProRule" id="PRU00169"/>
    </source>
</evidence>
<dbReference type="PRINTS" id="PR00038">
    <property type="entry name" value="HTHLUXR"/>
</dbReference>
<feature type="domain" description="Response regulatory" evidence="5">
    <location>
        <begin position="11"/>
        <end position="131"/>
    </location>
</feature>
<dbReference type="Proteomes" id="UP001234798">
    <property type="component" value="Chromosome"/>
</dbReference>
<dbReference type="Pfam" id="PF00196">
    <property type="entry name" value="GerE"/>
    <property type="match status" value="1"/>
</dbReference>
<protein>
    <submittedName>
        <fullName evidence="6">Response regulator transcription factor</fullName>
    </submittedName>
</protein>
<dbReference type="Gene3D" id="3.40.50.2300">
    <property type="match status" value="1"/>
</dbReference>
<dbReference type="CDD" id="cd17535">
    <property type="entry name" value="REC_NarL-like"/>
    <property type="match status" value="1"/>
</dbReference>
<dbReference type="InterPro" id="IPR058245">
    <property type="entry name" value="NreC/VraR/RcsB-like_REC"/>
</dbReference>
<evidence type="ECO:0000313" key="7">
    <source>
        <dbReference type="Proteomes" id="UP001234798"/>
    </source>
</evidence>
<dbReference type="SMART" id="SM00421">
    <property type="entry name" value="HTH_LUXR"/>
    <property type="match status" value="1"/>
</dbReference>
<dbReference type="PROSITE" id="PS50043">
    <property type="entry name" value="HTH_LUXR_2"/>
    <property type="match status" value="1"/>
</dbReference>
<evidence type="ECO:0000259" key="5">
    <source>
        <dbReference type="PROSITE" id="PS50110"/>
    </source>
</evidence>
<dbReference type="PROSITE" id="PS50110">
    <property type="entry name" value="RESPONSE_REGULATORY"/>
    <property type="match status" value="1"/>
</dbReference>
<dbReference type="PANTHER" id="PTHR43214:SF17">
    <property type="entry name" value="TRANSCRIPTIONAL REGULATORY PROTEIN RCSB"/>
    <property type="match status" value="1"/>
</dbReference>
<organism evidence="6 7">
    <name type="scientific">Achromobacter seleniivolatilans</name>
    <dbReference type="NCBI Taxonomy" id="3047478"/>
    <lineage>
        <taxon>Bacteria</taxon>
        <taxon>Pseudomonadati</taxon>
        <taxon>Pseudomonadota</taxon>
        <taxon>Betaproteobacteria</taxon>
        <taxon>Burkholderiales</taxon>
        <taxon>Alcaligenaceae</taxon>
        <taxon>Achromobacter</taxon>
    </lineage>
</organism>
<dbReference type="SUPFAM" id="SSF52172">
    <property type="entry name" value="CheY-like"/>
    <property type="match status" value="1"/>
</dbReference>
<evidence type="ECO:0000256" key="1">
    <source>
        <dbReference type="ARBA" id="ARBA00022553"/>
    </source>
</evidence>
<dbReference type="SMART" id="SM00448">
    <property type="entry name" value="REC"/>
    <property type="match status" value="1"/>
</dbReference>
<reference evidence="6 7" key="1">
    <citation type="submission" date="2023-08" db="EMBL/GenBank/DDBJ databases">
        <title>Achromobacter seleniivolatilans sp. nov., isolated from seleniferous soil.</title>
        <authorList>
            <person name="Zhang S."/>
            <person name="Li K."/>
            <person name="Peng J."/>
            <person name="Zhao Q."/>
            <person name="Wang H."/>
            <person name="Guo Y."/>
        </authorList>
    </citation>
    <scope>NUCLEOTIDE SEQUENCE [LARGE SCALE GENOMIC DNA]</scope>
    <source>
        <strain evidence="6 7">R39</strain>
    </source>
</reference>
<evidence type="ECO:0000259" key="4">
    <source>
        <dbReference type="PROSITE" id="PS50043"/>
    </source>
</evidence>
<gene>
    <name evidence="6" type="ORF">RAS12_06870</name>
</gene>
<dbReference type="RefSeq" id="WP_306946559.1">
    <property type="nucleotide sequence ID" value="NZ_CP132976.1"/>
</dbReference>
<dbReference type="InterPro" id="IPR016032">
    <property type="entry name" value="Sig_transdc_resp-reg_C-effctor"/>
</dbReference>
<dbReference type="SUPFAM" id="SSF46894">
    <property type="entry name" value="C-terminal effector domain of the bipartite response regulators"/>
    <property type="match status" value="1"/>
</dbReference>
<dbReference type="InterPro" id="IPR011006">
    <property type="entry name" value="CheY-like_superfamily"/>
</dbReference>
<dbReference type="PANTHER" id="PTHR43214">
    <property type="entry name" value="TWO-COMPONENT RESPONSE REGULATOR"/>
    <property type="match status" value="1"/>
</dbReference>
<keyword evidence="2" id="KW-0238">DNA-binding</keyword>
<evidence type="ECO:0000313" key="6">
    <source>
        <dbReference type="EMBL" id="WMD22090.1"/>
    </source>
</evidence>
<accession>A0ABY9M5J3</accession>
<dbReference type="InterPro" id="IPR000792">
    <property type="entry name" value="Tscrpt_reg_LuxR_C"/>
</dbReference>